<organism evidence="1 2">
    <name type="scientific">Cylindrotheca closterium</name>
    <dbReference type="NCBI Taxonomy" id="2856"/>
    <lineage>
        <taxon>Eukaryota</taxon>
        <taxon>Sar</taxon>
        <taxon>Stramenopiles</taxon>
        <taxon>Ochrophyta</taxon>
        <taxon>Bacillariophyta</taxon>
        <taxon>Bacillariophyceae</taxon>
        <taxon>Bacillariophycidae</taxon>
        <taxon>Bacillariales</taxon>
        <taxon>Bacillariaceae</taxon>
        <taxon>Cylindrotheca</taxon>
    </lineage>
</organism>
<dbReference type="EMBL" id="CAKOGP040001892">
    <property type="protein sequence ID" value="CAJ1955717.1"/>
    <property type="molecule type" value="Genomic_DNA"/>
</dbReference>
<name>A0AAD2FYN2_9STRA</name>
<sequence length="309" mass="34226">MGSEAFRYCASLQEVNIEEGNLTEIGDWAFDDCVKLHTIQIPSTVERVQKYVFSSCNSLRVMQFQNGPKYLSENAFYSCKNLQSVALPESVEEIDLCAFDDCPKLVSVELTRGSRSVTIHHQVFAECTSLVNICLPSESRLALTNSNKVSLNSFTGCSALHNQYGSTNIPLALQQRFDNFPIHKKCYHASGTTTGELAWEIESSMRASQESNTNFDFLVDPFGMTPFHVLLSAAICKLDLLEVLLDAYPSNVLGWIDVNGKTAVEYLIQRSFRQSERLPNNASNGSSSMVGVFSIKLEHIGSVGIGHVE</sequence>
<reference evidence="1" key="1">
    <citation type="submission" date="2023-08" db="EMBL/GenBank/DDBJ databases">
        <authorList>
            <person name="Audoor S."/>
            <person name="Bilcke G."/>
        </authorList>
    </citation>
    <scope>NUCLEOTIDE SEQUENCE</scope>
</reference>
<dbReference type="InterPro" id="IPR032675">
    <property type="entry name" value="LRR_dom_sf"/>
</dbReference>
<gene>
    <name evidence="1" type="ORF">CYCCA115_LOCUS15889</name>
</gene>
<protein>
    <submittedName>
        <fullName evidence="1">Uncharacterized protein</fullName>
    </submittedName>
</protein>
<dbReference type="Pfam" id="PF13306">
    <property type="entry name" value="LRR_5"/>
    <property type="match status" value="1"/>
</dbReference>
<accession>A0AAD2FYN2</accession>
<dbReference type="AlphaFoldDB" id="A0AAD2FYN2"/>
<dbReference type="SUPFAM" id="SSF52058">
    <property type="entry name" value="L domain-like"/>
    <property type="match status" value="1"/>
</dbReference>
<dbReference type="InterPro" id="IPR053139">
    <property type="entry name" value="Surface_bspA-like"/>
</dbReference>
<dbReference type="PANTHER" id="PTHR45661:SF3">
    <property type="entry name" value="IG-LIKE DOMAIN-CONTAINING PROTEIN"/>
    <property type="match status" value="1"/>
</dbReference>
<proteinExistence type="predicted"/>
<evidence type="ECO:0000313" key="1">
    <source>
        <dbReference type="EMBL" id="CAJ1955717.1"/>
    </source>
</evidence>
<comment type="caution">
    <text evidence="1">The sequence shown here is derived from an EMBL/GenBank/DDBJ whole genome shotgun (WGS) entry which is preliminary data.</text>
</comment>
<dbReference type="PANTHER" id="PTHR45661">
    <property type="entry name" value="SURFACE ANTIGEN"/>
    <property type="match status" value="1"/>
</dbReference>
<dbReference type="Proteomes" id="UP001295423">
    <property type="component" value="Unassembled WGS sequence"/>
</dbReference>
<dbReference type="Gene3D" id="3.80.10.10">
    <property type="entry name" value="Ribonuclease Inhibitor"/>
    <property type="match status" value="1"/>
</dbReference>
<evidence type="ECO:0000313" key="2">
    <source>
        <dbReference type="Proteomes" id="UP001295423"/>
    </source>
</evidence>
<dbReference type="InterPro" id="IPR026906">
    <property type="entry name" value="LRR_5"/>
</dbReference>
<keyword evidence="2" id="KW-1185">Reference proteome</keyword>